<evidence type="ECO:0000259" key="3">
    <source>
        <dbReference type="Pfam" id="PF01757"/>
    </source>
</evidence>
<feature type="compositionally biased region" description="Low complexity" evidence="1">
    <location>
        <begin position="50"/>
        <end position="59"/>
    </location>
</feature>
<keyword evidence="2" id="KW-0472">Membrane</keyword>
<keyword evidence="4" id="KW-0808">Transferase</keyword>
<feature type="transmembrane region" description="Helical" evidence="2">
    <location>
        <begin position="378"/>
        <end position="395"/>
    </location>
</feature>
<feature type="transmembrane region" description="Helical" evidence="2">
    <location>
        <begin position="415"/>
        <end position="433"/>
    </location>
</feature>
<dbReference type="HOGENOM" id="CLU_005679_2_1_4"/>
<dbReference type="Pfam" id="PF01757">
    <property type="entry name" value="Acyl_transf_3"/>
    <property type="match status" value="1"/>
</dbReference>
<protein>
    <submittedName>
        <fullName evidence="4">Putative acetyltransferase protein</fullName>
    </submittedName>
</protein>
<evidence type="ECO:0000256" key="1">
    <source>
        <dbReference type="SAM" id="MobiDB-lite"/>
    </source>
</evidence>
<dbReference type="PANTHER" id="PTHR23028">
    <property type="entry name" value="ACETYLTRANSFERASE"/>
    <property type="match status" value="1"/>
</dbReference>
<keyword evidence="5" id="KW-1185">Reference proteome</keyword>
<feature type="transmembrane region" description="Helical" evidence="2">
    <location>
        <begin position="209"/>
        <end position="229"/>
    </location>
</feature>
<sequence>MVFGLVVFRVCRAFARAGRGAPGMGLAAGRRTRPDFDGRAARPGRPPRAPGAKRMPPAARCRRRETDPREPARIRTRASLPEFIIPALPVPGSRGDIARPYNHAHSRRAAPAGPSRPAALTARFPLPSPSNMTTSKYANLDAIRGVAAILIVFRHTPLVFASPHFQQSYLAVDLFFAISGFVVANAYEARLRSGSLSVPAFAKRRLIRLFPLYLIATAVGLTSYFVALARAHGHQVPSTAATAAFVALSLLMLPSRAAPLYPVNNPAWSLLYEILANLAYARALANGGLRVLLGCMVPAALVIGAHAWTHHNIDAGWDLSGTVIAVARVTFSFAAGVLLHRLRDRARRPSSAPWSLLALAVTALLLCAQIPARWTGPAVIVEVLLVVPLIVRLATSFEPPAALLPAFDFLGRTSYGLYILHVPMLLMLARLPATHGHQYGKGALAVFVIAMLALVALLDRYVDTPVRARLSRRTPRPADLPIRSRV</sequence>
<dbReference type="Proteomes" id="UP000031838">
    <property type="component" value="Chromosome 2"/>
</dbReference>
<feature type="region of interest" description="Disordered" evidence="1">
    <location>
        <begin position="21"/>
        <end position="72"/>
    </location>
</feature>
<accession>A0A0B6S906</accession>
<dbReference type="InterPro" id="IPR002656">
    <property type="entry name" value="Acyl_transf_3_dom"/>
</dbReference>
<reference evidence="5" key="1">
    <citation type="submission" date="2011-03" db="EMBL/GenBank/DDBJ databases">
        <authorList>
            <person name="Voget S."/>
            <person name="Streit W.R."/>
            <person name="Jaeger K.E."/>
            <person name="Daniel R."/>
        </authorList>
    </citation>
    <scope>NUCLEOTIDE SEQUENCE [LARGE SCALE GENOMIC DNA]</scope>
    <source>
        <strain evidence="5">PG1</strain>
    </source>
</reference>
<evidence type="ECO:0000313" key="4">
    <source>
        <dbReference type="EMBL" id="AJK48736.1"/>
    </source>
</evidence>
<feature type="transmembrane region" description="Helical" evidence="2">
    <location>
        <begin position="321"/>
        <end position="342"/>
    </location>
</feature>
<feature type="transmembrane region" description="Helical" evidence="2">
    <location>
        <begin position="291"/>
        <end position="309"/>
    </location>
</feature>
<dbReference type="KEGG" id="bgp:BGL_2c06520"/>
<feature type="transmembrane region" description="Helical" evidence="2">
    <location>
        <begin position="168"/>
        <end position="188"/>
    </location>
</feature>
<organism evidence="4 5">
    <name type="scientific">Burkholderia plantarii</name>
    <dbReference type="NCBI Taxonomy" id="41899"/>
    <lineage>
        <taxon>Bacteria</taxon>
        <taxon>Pseudomonadati</taxon>
        <taxon>Pseudomonadota</taxon>
        <taxon>Betaproteobacteria</taxon>
        <taxon>Burkholderiales</taxon>
        <taxon>Burkholderiaceae</taxon>
        <taxon>Burkholderia</taxon>
    </lineage>
</organism>
<name>A0A0B6S906_BURPL</name>
<gene>
    <name evidence="4" type="ORF">BGL_2c06520</name>
</gene>
<evidence type="ECO:0000313" key="5">
    <source>
        <dbReference type="Proteomes" id="UP000031838"/>
    </source>
</evidence>
<proteinExistence type="predicted"/>
<keyword evidence="2" id="KW-1133">Transmembrane helix</keyword>
<feature type="domain" description="Acyltransferase 3" evidence="3">
    <location>
        <begin position="138"/>
        <end position="456"/>
    </location>
</feature>
<dbReference type="InterPro" id="IPR050879">
    <property type="entry name" value="Acyltransferase_3"/>
</dbReference>
<reference evidence="4 5" key="2">
    <citation type="journal article" date="2016" name="Appl. Microbiol. Biotechnol.">
        <title>Mutations improving production and secretion of extracellular lipase by Burkholderia glumae PG1.</title>
        <authorList>
            <person name="Knapp A."/>
            <person name="Voget S."/>
            <person name="Gao R."/>
            <person name="Zaburannyi N."/>
            <person name="Krysciak D."/>
            <person name="Breuer M."/>
            <person name="Hauer B."/>
            <person name="Streit W.R."/>
            <person name="Muller R."/>
            <person name="Daniel R."/>
            <person name="Jaeger K.E."/>
        </authorList>
    </citation>
    <scope>NUCLEOTIDE SEQUENCE [LARGE SCALE GENOMIC DNA]</scope>
    <source>
        <strain evidence="4 5">PG1</strain>
    </source>
</reference>
<feature type="transmembrane region" description="Helical" evidence="2">
    <location>
        <begin position="439"/>
        <end position="462"/>
    </location>
</feature>
<keyword evidence="2" id="KW-0812">Transmembrane</keyword>
<dbReference type="EMBL" id="CP002581">
    <property type="protein sequence ID" value="AJK48736.1"/>
    <property type="molecule type" value="Genomic_DNA"/>
</dbReference>
<evidence type="ECO:0000256" key="2">
    <source>
        <dbReference type="SAM" id="Phobius"/>
    </source>
</evidence>
<dbReference type="GO" id="GO:0016747">
    <property type="term" value="F:acyltransferase activity, transferring groups other than amino-acyl groups"/>
    <property type="evidence" value="ECO:0007669"/>
    <property type="project" value="InterPro"/>
</dbReference>
<dbReference type="AlphaFoldDB" id="A0A0B6S906"/>
<feature type="transmembrane region" description="Helical" evidence="2">
    <location>
        <begin position="354"/>
        <end position="372"/>
    </location>
</feature>
<feature type="transmembrane region" description="Helical" evidence="2">
    <location>
        <begin position="235"/>
        <end position="253"/>
    </location>
</feature>